<dbReference type="InterPro" id="IPR000467">
    <property type="entry name" value="G_patch_dom"/>
</dbReference>
<evidence type="ECO:0000259" key="2">
    <source>
        <dbReference type="PROSITE" id="PS50174"/>
    </source>
</evidence>
<dbReference type="SMART" id="SM00443">
    <property type="entry name" value="G_patch"/>
    <property type="match status" value="1"/>
</dbReference>
<dbReference type="InterPro" id="IPR053027">
    <property type="entry name" value="AGGF1"/>
</dbReference>
<dbReference type="AlphaFoldDB" id="A0A814CEW3"/>
<dbReference type="Pfam" id="PF00498">
    <property type="entry name" value="FHA"/>
    <property type="match status" value="1"/>
</dbReference>
<name>A0A814CEW3_9BILA</name>
<dbReference type="Gene3D" id="2.60.200.20">
    <property type="match status" value="1"/>
</dbReference>
<keyword evidence="4" id="KW-1185">Reference proteome</keyword>
<comment type="caution">
    <text evidence="3">The sequence shown here is derived from an EMBL/GenBank/DDBJ whole genome shotgun (WGS) entry which is preliminary data.</text>
</comment>
<evidence type="ECO:0000259" key="1">
    <source>
        <dbReference type="PROSITE" id="PS50006"/>
    </source>
</evidence>
<proteinExistence type="predicted"/>
<dbReference type="Pfam" id="PF01585">
    <property type="entry name" value="G-patch"/>
    <property type="match status" value="1"/>
</dbReference>
<dbReference type="GO" id="GO:0003676">
    <property type="term" value="F:nucleic acid binding"/>
    <property type="evidence" value="ECO:0007669"/>
    <property type="project" value="InterPro"/>
</dbReference>
<dbReference type="PROSITE" id="PS50174">
    <property type="entry name" value="G_PATCH"/>
    <property type="match status" value="1"/>
</dbReference>
<dbReference type="SUPFAM" id="SSF49879">
    <property type="entry name" value="SMAD/FHA domain"/>
    <property type="match status" value="1"/>
</dbReference>
<dbReference type="InterPro" id="IPR000253">
    <property type="entry name" value="FHA_dom"/>
</dbReference>
<feature type="domain" description="FHA" evidence="1">
    <location>
        <begin position="225"/>
        <end position="259"/>
    </location>
</feature>
<dbReference type="Pfam" id="PF17780">
    <property type="entry name" value="OCRE"/>
    <property type="match status" value="1"/>
</dbReference>
<dbReference type="Proteomes" id="UP000663879">
    <property type="component" value="Unassembled WGS sequence"/>
</dbReference>
<dbReference type="InterPro" id="IPR008984">
    <property type="entry name" value="SMAD_FHA_dom_sf"/>
</dbReference>
<evidence type="ECO:0008006" key="5">
    <source>
        <dbReference type="Google" id="ProtNLM"/>
    </source>
</evidence>
<dbReference type="InterPro" id="IPR041591">
    <property type="entry name" value="OCRE"/>
</dbReference>
<evidence type="ECO:0000313" key="4">
    <source>
        <dbReference type="Proteomes" id="UP000663879"/>
    </source>
</evidence>
<dbReference type="OrthoDB" id="2538319at2759"/>
<sequence length="476" mass="55171">MNIETKEKSCQTDEELIYNYAWSKYHQHFINFYKSTENNTIKEIDKSETELSDKLDAESIKKIAENAMENKGFLYDPKSGLYFDTQNGLYYDQNKQLYFDIQNGIAYHYITNTQNYTYYLRFHSKIPKIELSHLRKIIGLSLEKSSDTEKSSDSENEMKLTSKYPPCIRAIMIEYNSPINTDQDSKLLYELGSLFLIPYTGGLIGSCSTNSKNKYVLNFPDIYDINEVHASIRYDKKKKVYLIKDEKSVSGTFVNDKKLDLNEEIELSHGDTLKIGDAIKLLIHIHEGSCTCINCEPGEVMHKLKQEKLKMMKNIQMNEKTKEDLRRENVKLIKSKYGLKRGDEERILLESDYVDRAKERRNELGVDYSHIENVNEKKIETSNIGLKLMSKMGWKEGKGLGKEETGIVEPITTKLKLDKSGIGAEDKNETSLNIDEKQKRKILNWKKTKERYESVKNIQNNSKLASVFNAEDDESD</sequence>
<dbReference type="PROSITE" id="PS50006">
    <property type="entry name" value="FHA_DOMAIN"/>
    <property type="match status" value="1"/>
</dbReference>
<dbReference type="PANTHER" id="PTHR23106:SF24">
    <property type="entry name" value="ANGIOGENIC FACTOR WITH G PATCH AND FHA DOMAINS 1"/>
    <property type="match status" value="1"/>
</dbReference>
<dbReference type="PANTHER" id="PTHR23106">
    <property type="entry name" value="ANGIOGENIC FACTOR WITH G PATCH AND FHA DOMAINS 1"/>
    <property type="match status" value="1"/>
</dbReference>
<accession>A0A814CEW3</accession>
<dbReference type="EMBL" id="CAJNOC010002624">
    <property type="protein sequence ID" value="CAF0943482.1"/>
    <property type="molecule type" value="Genomic_DNA"/>
</dbReference>
<organism evidence="3 4">
    <name type="scientific">Brachionus calyciflorus</name>
    <dbReference type="NCBI Taxonomy" id="104777"/>
    <lineage>
        <taxon>Eukaryota</taxon>
        <taxon>Metazoa</taxon>
        <taxon>Spiralia</taxon>
        <taxon>Gnathifera</taxon>
        <taxon>Rotifera</taxon>
        <taxon>Eurotatoria</taxon>
        <taxon>Monogononta</taxon>
        <taxon>Pseudotrocha</taxon>
        <taxon>Ploima</taxon>
        <taxon>Brachionidae</taxon>
        <taxon>Brachionus</taxon>
    </lineage>
</organism>
<protein>
    <recommendedName>
        <fullName evidence="5">Angiogenic factor with G patch and FHA domains 1</fullName>
    </recommendedName>
</protein>
<feature type="domain" description="G-patch" evidence="2">
    <location>
        <begin position="381"/>
        <end position="427"/>
    </location>
</feature>
<reference evidence="3" key="1">
    <citation type="submission" date="2021-02" db="EMBL/GenBank/DDBJ databases">
        <authorList>
            <person name="Nowell W R."/>
        </authorList>
    </citation>
    <scope>NUCLEOTIDE SEQUENCE</scope>
    <source>
        <strain evidence="3">Ploen Becks lab</strain>
    </source>
</reference>
<evidence type="ECO:0000313" key="3">
    <source>
        <dbReference type="EMBL" id="CAF0943482.1"/>
    </source>
</evidence>
<gene>
    <name evidence="3" type="ORF">OXX778_LOCUS13551</name>
</gene>